<dbReference type="Pfam" id="PF09154">
    <property type="entry name" value="Alpha-amy_C_pro"/>
    <property type="match status" value="1"/>
</dbReference>
<proteinExistence type="inferred from homology"/>
<name>A0ABU1J4T7_9BACL</name>
<feature type="domain" description="Glycosyl hydrolase family 13 catalytic" evidence="8">
    <location>
        <begin position="5"/>
        <end position="392"/>
    </location>
</feature>
<gene>
    <name evidence="9" type="ORF">JOC58_004468</name>
</gene>
<dbReference type="RefSeq" id="WP_188774407.1">
    <property type="nucleotide sequence ID" value="NZ_BMMB01000002.1"/>
</dbReference>
<dbReference type="NCBIfam" id="NF006968">
    <property type="entry name" value="PRK09441.1-1"/>
    <property type="match status" value="1"/>
</dbReference>
<evidence type="ECO:0000256" key="1">
    <source>
        <dbReference type="ARBA" id="ARBA00001913"/>
    </source>
</evidence>
<dbReference type="InterPro" id="IPR013776">
    <property type="entry name" value="A-amylase_thermo"/>
</dbReference>
<evidence type="ECO:0000256" key="5">
    <source>
        <dbReference type="ARBA" id="ARBA00023277"/>
    </source>
</evidence>
<feature type="compositionally biased region" description="Basic and acidic residues" evidence="7">
    <location>
        <begin position="524"/>
        <end position="544"/>
    </location>
</feature>
<dbReference type="Gene3D" id="3.20.20.80">
    <property type="entry name" value="Glycosidases"/>
    <property type="match status" value="1"/>
</dbReference>
<evidence type="ECO:0000259" key="8">
    <source>
        <dbReference type="SMART" id="SM00642"/>
    </source>
</evidence>
<dbReference type="InterPro" id="IPR006047">
    <property type="entry name" value="GH13_cat_dom"/>
</dbReference>
<dbReference type="Pfam" id="PF00128">
    <property type="entry name" value="Alpha-amylase"/>
    <property type="match status" value="1"/>
</dbReference>
<dbReference type="NCBIfam" id="NF006969">
    <property type="entry name" value="PRK09441.1-2"/>
    <property type="match status" value="1"/>
</dbReference>
<sequence length="555" mass="63487">MNRNVTMMQFFEWHVEADGSHWKRLQELAPELKRAGIGTIWIPPVTKGNSPQDTGYGVYDLYDLGEFDQKGSVGTKYGTKKELLDAIAVCHRLGLNVYIDLVMNHKAGADETEVFKVVEVDPNNRTEEISDEPFEIEGWTKFTFPGRGDTYSSMQWNYHHFNGTDFDNREGRNGIFRIADGDKQWNENVDNEFGNYDYLMFANIDYNMPEVREEMTNWGKWMIDTTRCDGFRLDAIKHINYEFIREFVGSMINKRGQDFYIVGEFWNPELAACQEFLDTVDYQIDLFDVSLHYKLHAASTSGNSFDLSTIFNDTLVQTHPTHAVTFVDNHDSQPNEALESWIEDWFKPLAYSLILLRQDGYPCVFYGDYFGIGGENPVPDKKDMINCMLYARYHKSYGEQDDYFDHPNTIGWVRKGSADIERSGCAVVMTNGEEGEKRMFVGEERAGQIWIDLTGNRRHHVQIEEDGWATFPVNGGSVSVWVQPEEDLTEDGVEAYYESGLPCIALPEEGVLEEGSDLLNIEPAEHVEHVEEAGDQEDSSKPADEPASDTESQDK</sequence>
<keyword evidence="5" id="KW-0119">Carbohydrate metabolism</keyword>
<dbReference type="SUPFAM" id="SSF51011">
    <property type="entry name" value="Glycosyl hydrolase domain"/>
    <property type="match status" value="1"/>
</dbReference>
<keyword evidence="6 9" id="KW-0326">Glycosidase</keyword>
<comment type="similarity">
    <text evidence="2">Belongs to the glycosyl hydrolase 13 family.</text>
</comment>
<dbReference type="CDD" id="cd11318">
    <property type="entry name" value="AmyAc_bac_fung_AmyA"/>
    <property type="match status" value="1"/>
</dbReference>
<dbReference type="EMBL" id="JAVDQH010000031">
    <property type="protein sequence ID" value="MDR6246523.1"/>
    <property type="molecule type" value="Genomic_DNA"/>
</dbReference>
<accession>A0ABU1J4T7</accession>
<dbReference type="InterPro" id="IPR017853">
    <property type="entry name" value="GH"/>
</dbReference>
<comment type="cofactor">
    <cofactor evidence="1">
        <name>Ca(2+)</name>
        <dbReference type="ChEBI" id="CHEBI:29108"/>
    </cofactor>
</comment>
<dbReference type="InterPro" id="IPR013780">
    <property type="entry name" value="Glyco_hydro_b"/>
</dbReference>
<comment type="caution">
    <text evidence="9">The sequence shown here is derived from an EMBL/GenBank/DDBJ whole genome shotgun (WGS) entry which is preliminary data.</text>
</comment>
<dbReference type="Gene3D" id="2.40.30.140">
    <property type="match status" value="1"/>
</dbReference>
<keyword evidence="3" id="KW-0479">Metal-binding</keyword>
<protein>
    <submittedName>
        <fullName evidence="9">Alpha-amylase</fullName>
        <ecNumber evidence="9">3.2.1.1</ecNumber>
    </submittedName>
</protein>
<keyword evidence="10" id="KW-1185">Reference proteome</keyword>
<dbReference type="Gene3D" id="2.60.40.1180">
    <property type="entry name" value="Golgi alpha-mannosidase II"/>
    <property type="match status" value="1"/>
</dbReference>
<dbReference type="SMART" id="SM00642">
    <property type="entry name" value="Aamy"/>
    <property type="match status" value="1"/>
</dbReference>
<evidence type="ECO:0000256" key="4">
    <source>
        <dbReference type="ARBA" id="ARBA00022801"/>
    </source>
</evidence>
<evidence type="ECO:0000313" key="10">
    <source>
        <dbReference type="Proteomes" id="UP001185028"/>
    </source>
</evidence>
<keyword evidence="4 9" id="KW-0378">Hydrolase</keyword>
<evidence type="ECO:0000256" key="3">
    <source>
        <dbReference type="ARBA" id="ARBA00022723"/>
    </source>
</evidence>
<evidence type="ECO:0000256" key="2">
    <source>
        <dbReference type="ARBA" id="ARBA00008061"/>
    </source>
</evidence>
<dbReference type="PIRSF" id="PIRSF001021">
    <property type="entry name" value="Alph-amls_thrmst"/>
    <property type="match status" value="1"/>
</dbReference>
<evidence type="ECO:0000313" key="9">
    <source>
        <dbReference type="EMBL" id="MDR6246523.1"/>
    </source>
</evidence>
<dbReference type="InterPro" id="IPR015237">
    <property type="entry name" value="Alpha-amylase_C_pro"/>
</dbReference>
<dbReference type="Proteomes" id="UP001185028">
    <property type="component" value="Unassembled WGS sequence"/>
</dbReference>
<evidence type="ECO:0000256" key="7">
    <source>
        <dbReference type="SAM" id="MobiDB-lite"/>
    </source>
</evidence>
<reference evidence="9 10" key="1">
    <citation type="submission" date="2023-07" db="EMBL/GenBank/DDBJ databases">
        <title>Genomic Encyclopedia of Type Strains, Phase IV (KMG-IV): sequencing the most valuable type-strain genomes for metagenomic binning, comparative biology and taxonomic classification.</title>
        <authorList>
            <person name="Goeker M."/>
        </authorList>
    </citation>
    <scope>NUCLEOTIDE SEQUENCE [LARGE SCALE GENOMIC DNA]</scope>
    <source>
        <strain evidence="9 10">DSM 22170</strain>
    </source>
</reference>
<feature type="region of interest" description="Disordered" evidence="7">
    <location>
        <begin position="524"/>
        <end position="555"/>
    </location>
</feature>
<dbReference type="EC" id="3.2.1.1" evidence="9"/>
<dbReference type="PANTHER" id="PTHR43447">
    <property type="entry name" value="ALPHA-AMYLASE"/>
    <property type="match status" value="1"/>
</dbReference>
<organism evidence="9 10">
    <name type="scientific">Paenibacillus hunanensis</name>
    <dbReference type="NCBI Taxonomy" id="539262"/>
    <lineage>
        <taxon>Bacteria</taxon>
        <taxon>Bacillati</taxon>
        <taxon>Bacillota</taxon>
        <taxon>Bacilli</taxon>
        <taxon>Bacillales</taxon>
        <taxon>Paenibacillaceae</taxon>
        <taxon>Paenibacillus</taxon>
    </lineage>
</organism>
<dbReference type="SUPFAM" id="SSF51445">
    <property type="entry name" value="(Trans)glycosidases"/>
    <property type="match status" value="1"/>
</dbReference>
<evidence type="ECO:0000256" key="6">
    <source>
        <dbReference type="ARBA" id="ARBA00023295"/>
    </source>
</evidence>
<dbReference type="GO" id="GO:0004556">
    <property type="term" value="F:alpha-amylase activity"/>
    <property type="evidence" value="ECO:0007669"/>
    <property type="project" value="UniProtKB-EC"/>
</dbReference>